<evidence type="ECO:0000256" key="1">
    <source>
        <dbReference type="ARBA" id="ARBA00004173"/>
    </source>
</evidence>
<accession>A0A8X8RG27</accession>
<sequence length="593" mass="69841">MNKIKLPLNIDSNKQTKITNKIIPLFGLPLTHKELIDKKYNFNLQNSNLKNKLIQQNFTLQQILSLFTKGVQMYNNNINKILLHKNKLDLILLIKKGNYNIENQISKLNYMINRLISIVKFNSLTNFEKTNLFLNKYSYKINSNLTYHYNLINIINSKINSSLTIPNKHRKLKIEKIQLIELFTLGKEIKTELDYRITQNKNLINNIKMNKFLNSSIPLFVHSHSKNLISKDRIENIQNNSFDLLLYLNRSKLLITKIFNNFSLTKTNELKIIQTINSILKNKEFDYKTDSFSIDSNPIPLLYYNNINNKISTKPLINQYLKSMSLYNMKKKGILIYYSNMISFNFNKNRNKLIKNIYNLLVGSFKTMYCLISKPVFVITPDKIIIQFFYYLILPNFLHKKYKHSFNSPLNRRKFKKIKNLRQRQFLEFKKIKLKSRIKFIKLANKSLINIFPVKFEKLCEILSHLFKKPVELDLIRLHYPYNDSNILVQLLAILINKIKLRIIIRKLFNKAIIKNKFFINKLNIIPAFLSGISIKVAGRLLTHKVVPRKTVKITRRGSSARGKINFLDVARFTNKNKRGAFTITVTAGQNFV</sequence>
<dbReference type="GO" id="GO:1990904">
    <property type="term" value="C:ribonucleoprotein complex"/>
    <property type="evidence" value="ECO:0007669"/>
    <property type="project" value="UniProtKB-KW"/>
</dbReference>
<evidence type="ECO:0000256" key="3">
    <source>
        <dbReference type="ARBA" id="ARBA00022980"/>
    </source>
</evidence>
<gene>
    <name evidence="7" type="primary">rps3</name>
</gene>
<dbReference type="InterPro" id="IPR007980">
    <property type="entry name" value="Ribosomal_uS3m_fun"/>
</dbReference>
<keyword evidence="5" id="KW-0687">Ribonucleoprotein</keyword>
<evidence type="ECO:0000256" key="6">
    <source>
        <dbReference type="ARBA" id="ARBA00035157"/>
    </source>
</evidence>
<evidence type="ECO:0000256" key="2">
    <source>
        <dbReference type="ARBA" id="ARBA00010761"/>
    </source>
</evidence>
<organism evidence="7">
    <name type="scientific">Tricholoma lobayense</name>
    <dbReference type="NCBI Taxonomy" id="2950985"/>
    <lineage>
        <taxon>Eukaryota</taxon>
        <taxon>Fungi</taxon>
        <taxon>Dikarya</taxon>
        <taxon>Basidiomycota</taxon>
        <taxon>Agaricomycotina</taxon>
        <taxon>Agaricomycetes</taxon>
        <taxon>Agaricomycetidae</taxon>
        <taxon>Agaricales</taxon>
        <taxon>Tricholomatineae</taxon>
        <taxon>Tricholomataceae</taxon>
        <taxon>Tricholoma</taxon>
    </lineage>
</organism>
<name>A0A8X8RG27_9AGAR</name>
<reference evidence="7" key="1">
    <citation type="submission" date="2022-03" db="EMBL/GenBank/DDBJ databases">
        <title>The complete mitochondrial genome sequence of the edible mushroom Tricholoma_lobayense.</title>
        <authorList>
            <person name="Liu Z.L."/>
        </authorList>
    </citation>
    <scope>NUCLEOTIDE SEQUENCE</scope>
</reference>
<dbReference type="RefSeq" id="YP_010415118.1">
    <property type="nucleotide sequence ID" value="NC_064402.1"/>
</dbReference>
<evidence type="ECO:0000256" key="5">
    <source>
        <dbReference type="ARBA" id="ARBA00023274"/>
    </source>
</evidence>
<keyword evidence="3 7" id="KW-0689">Ribosomal protein</keyword>
<geneLocation type="mitochondrion" evidence="7"/>
<dbReference type="EMBL" id="OM912361">
    <property type="protein sequence ID" value="URW98589.1"/>
    <property type="molecule type" value="Genomic_DNA"/>
</dbReference>
<comment type="subcellular location">
    <subcellularLocation>
        <location evidence="1">Mitochondrion</location>
    </subcellularLocation>
</comment>
<evidence type="ECO:0000256" key="4">
    <source>
        <dbReference type="ARBA" id="ARBA00023128"/>
    </source>
</evidence>
<dbReference type="GeneID" id="72861479"/>
<dbReference type="AlphaFoldDB" id="A0A8X8RG27"/>
<dbReference type="GO" id="GO:0005739">
    <property type="term" value="C:mitochondrion"/>
    <property type="evidence" value="ECO:0007669"/>
    <property type="project" value="UniProtKB-SubCell"/>
</dbReference>
<dbReference type="GO" id="GO:0005840">
    <property type="term" value="C:ribosome"/>
    <property type="evidence" value="ECO:0007669"/>
    <property type="project" value="UniProtKB-KW"/>
</dbReference>
<comment type="similarity">
    <text evidence="2">Belongs to the universal ribosomal protein uS3 family.</text>
</comment>
<evidence type="ECO:0000313" key="7">
    <source>
        <dbReference type="EMBL" id="URW98589.1"/>
    </source>
</evidence>
<protein>
    <recommendedName>
        <fullName evidence="6">Small ribosomal subunit protein uS3m</fullName>
    </recommendedName>
</protein>
<dbReference type="GO" id="GO:0003735">
    <property type="term" value="F:structural constituent of ribosome"/>
    <property type="evidence" value="ECO:0007669"/>
    <property type="project" value="InterPro"/>
</dbReference>
<keyword evidence="4 7" id="KW-0496">Mitochondrion</keyword>
<dbReference type="GO" id="GO:0006412">
    <property type="term" value="P:translation"/>
    <property type="evidence" value="ECO:0007669"/>
    <property type="project" value="InterPro"/>
</dbReference>
<dbReference type="Pfam" id="PF05316">
    <property type="entry name" value="VAR1"/>
    <property type="match status" value="1"/>
</dbReference>
<proteinExistence type="inferred from homology"/>